<dbReference type="Proteomes" id="UP000800097">
    <property type="component" value="Unassembled WGS sequence"/>
</dbReference>
<dbReference type="OrthoDB" id="4323953at2759"/>
<proteinExistence type="predicted"/>
<dbReference type="AlphaFoldDB" id="A0A6A6K040"/>
<reference evidence="2" key="1">
    <citation type="journal article" date="2020" name="Stud. Mycol.">
        <title>101 Dothideomycetes genomes: a test case for predicting lifestyles and emergence of pathogens.</title>
        <authorList>
            <person name="Haridas S."/>
            <person name="Albert R."/>
            <person name="Binder M."/>
            <person name="Bloem J."/>
            <person name="Labutti K."/>
            <person name="Salamov A."/>
            <person name="Andreopoulos B."/>
            <person name="Baker S."/>
            <person name="Barry K."/>
            <person name="Bills G."/>
            <person name="Bluhm B."/>
            <person name="Cannon C."/>
            <person name="Castanera R."/>
            <person name="Culley D."/>
            <person name="Daum C."/>
            <person name="Ezra D."/>
            <person name="Gonzalez J."/>
            <person name="Henrissat B."/>
            <person name="Kuo A."/>
            <person name="Liang C."/>
            <person name="Lipzen A."/>
            <person name="Lutzoni F."/>
            <person name="Magnuson J."/>
            <person name="Mondo S."/>
            <person name="Nolan M."/>
            <person name="Ohm R."/>
            <person name="Pangilinan J."/>
            <person name="Park H.-J."/>
            <person name="Ramirez L."/>
            <person name="Alfaro M."/>
            <person name="Sun H."/>
            <person name="Tritt A."/>
            <person name="Yoshinaga Y."/>
            <person name="Zwiers L.-H."/>
            <person name="Turgeon B."/>
            <person name="Goodwin S."/>
            <person name="Spatafora J."/>
            <person name="Crous P."/>
            <person name="Grigoriev I."/>
        </authorList>
    </citation>
    <scope>NUCLEOTIDE SEQUENCE</scope>
    <source>
        <strain evidence="2">CBS 379.55</strain>
    </source>
</reference>
<protein>
    <submittedName>
        <fullName evidence="2">Uncharacterized protein</fullName>
    </submittedName>
</protein>
<name>A0A6A6K040_WESOR</name>
<evidence type="ECO:0000313" key="3">
    <source>
        <dbReference type="Proteomes" id="UP000800097"/>
    </source>
</evidence>
<gene>
    <name evidence="2" type="ORF">EI97DRAFT_410359</name>
</gene>
<dbReference type="GeneID" id="54549879"/>
<feature type="region of interest" description="Disordered" evidence="1">
    <location>
        <begin position="384"/>
        <end position="411"/>
    </location>
</feature>
<feature type="region of interest" description="Disordered" evidence="1">
    <location>
        <begin position="316"/>
        <end position="337"/>
    </location>
</feature>
<sequence length="411" mass="46178">MEKRLANFIALSEEAVHPDTPQLRLELSGCKNLYLTLPYVITFTINRQDAFKESVILEWEPRASFAKSGFVLLHHNAAKLEAISIDRSDLDMSRDRPLVLDGHNPNLWELAPHGSVTFETTLPEAFQKVLEPGQTYSLLWPGVDISTWDYGTVPEHTDQKLTEKSPSLVLPGGAFVSFSASFKSQPWPMRRVREALVGFERANLEEQQWRAFPPKDHIECDPDAPSLSVSIQCQSTFCPDSGFEVIVKVTYQAESTARSITFHTHIFEQGDYYQLGRCCDGIWENCYQEEDYGFLIVNDPDLPLNVGQNDQFASLQPGESWTTSQRPGNSWGELPDDTEDGEVIRYVFTGGTLDWWDWGSKADHGGTVVKLPCFHFGPVVDPRDNDGRPKLDVPSSGAVEFSFSKPENRGG</sequence>
<accession>A0A6A6K040</accession>
<organism evidence="2 3">
    <name type="scientific">Westerdykella ornata</name>
    <dbReference type="NCBI Taxonomy" id="318751"/>
    <lineage>
        <taxon>Eukaryota</taxon>
        <taxon>Fungi</taxon>
        <taxon>Dikarya</taxon>
        <taxon>Ascomycota</taxon>
        <taxon>Pezizomycotina</taxon>
        <taxon>Dothideomycetes</taxon>
        <taxon>Pleosporomycetidae</taxon>
        <taxon>Pleosporales</taxon>
        <taxon>Sporormiaceae</taxon>
        <taxon>Westerdykella</taxon>
    </lineage>
</organism>
<dbReference type="EMBL" id="ML986484">
    <property type="protein sequence ID" value="KAF2281488.1"/>
    <property type="molecule type" value="Genomic_DNA"/>
</dbReference>
<evidence type="ECO:0000313" key="2">
    <source>
        <dbReference type="EMBL" id="KAF2281488.1"/>
    </source>
</evidence>
<evidence type="ECO:0000256" key="1">
    <source>
        <dbReference type="SAM" id="MobiDB-lite"/>
    </source>
</evidence>
<keyword evidence="3" id="KW-1185">Reference proteome</keyword>
<dbReference type="RefSeq" id="XP_033659025.1">
    <property type="nucleotide sequence ID" value="XM_033796704.1"/>
</dbReference>
<feature type="compositionally biased region" description="Polar residues" evidence="1">
    <location>
        <begin position="316"/>
        <end position="328"/>
    </location>
</feature>